<dbReference type="VEuPathDB" id="VectorBase:AALB003370"/>
<evidence type="ECO:0000256" key="3">
    <source>
        <dbReference type="PROSITE-ProRule" id="PRU10007"/>
    </source>
</evidence>
<dbReference type="Gene3D" id="3.40.605.10">
    <property type="entry name" value="Aldehyde Dehydrogenase, Chain A, domain 1"/>
    <property type="match status" value="1"/>
</dbReference>
<dbReference type="SUPFAM" id="SSF53720">
    <property type="entry name" value="ALDH-like"/>
    <property type="match status" value="1"/>
</dbReference>
<reference evidence="6" key="2">
    <citation type="submission" date="2022-08" db="UniProtKB">
        <authorList>
            <consortium name="EnsemblMetazoa"/>
        </authorList>
    </citation>
    <scope>IDENTIFICATION</scope>
    <source>
        <strain evidence="6">STECLA/ALBI9_A</strain>
    </source>
</reference>
<dbReference type="InterPro" id="IPR016161">
    <property type="entry name" value="Ald_DH/histidinol_DH"/>
</dbReference>
<evidence type="ECO:0000256" key="4">
    <source>
        <dbReference type="RuleBase" id="RU003345"/>
    </source>
</evidence>
<dbReference type="STRING" id="7167.A0A182FA42"/>
<dbReference type="FunFam" id="3.40.309.10:FF:000001">
    <property type="entry name" value="Mitochondrial aldehyde dehydrogenase 2"/>
    <property type="match status" value="1"/>
</dbReference>
<protein>
    <recommendedName>
        <fullName evidence="5">Aldehyde dehydrogenase domain-containing protein</fullName>
    </recommendedName>
</protein>
<name>A0A182FA42_ANOAL</name>
<dbReference type="PANTHER" id="PTHR11699">
    <property type="entry name" value="ALDEHYDE DEHYDROGENASE-RELATED"/>
    <property type="match status" value="1"/>
</dbReference>
<sequence length="543" mass="58743">ARTAAPRHGAGGSFVNRIPRVWPKRLSGATGSATQMVPCAQEARVQFKVRKINYYYLVTKRERGRSLFINNEFVEAKSGKSFATLNPATGQPIVSVAEGDKEDVEVAVRAAKAAFARSSPWRQLDASARGRLLNRLADLMQRDTDTLANLESLDNGKTFGDSVFDIGCAIDTFRYYAGWADKIHGSTVPSDGPVLTYIRKEPVGVVGQIIPWNYPILMLTWKWAPALAAGCTLVLKPAEQTPLSALYMAALSKEAGFPDGVINVVNGFGPTVGAALVAHPDIRKVAFTGSVETGRIILNGASTSNLKKVSLELGGKSPLVIFNDADLDEAVEIAHNAIFANHGQNCCAGSRTFVQEGIYDAFVAKAAEMARQRKVGDAFQEGVQQGPQVDDDQFRKVLEYIESGQKEGAKLQAGGKRFGTVGYFIEPTVFSDVTDEMRIAKEEIFGPVQSILKFRTLDEVIERANATEYGLAAGVVTKDINTAITFTNAVEAGSVWVNCYDYVVPTTPFGGYKQSGSGRELGYSGIELYLETKSVTIKLPAKV</sequence>
<dbReference type="Pfam" id="PF00171">
    <property type="entry name" value="Aldedh"/>
    <property type="match status" value="1"/>
</dbReference>
<dbReference type="Proteomes" id="UP000069272">
    <property type="component" value="Chromosome 2R"/>
</dbReference>
<dbReference type="InterPro" id="IPR015590">
    <property type="entry name" value="Aldehyde_DH_dom"/>
</dbReference>
<feature type="domain" description="Aldehyde dehydrogenase" evidence="5">
    <location>
        <begin position="73"/>
        <end position="535"/>
    </location>
</feature>
<organism evidence="6 7">
    <name type="scientific">Anopheles albimanus</name>
    <name type="common">New world malaria mosquito</name>
    <dbReference type="NCBI Taxonomy" id="7167"/>
    <lineage>
        <taxon>Eukaryota</taxon>
        <taxon>Metazoa</taxon>
        <taxon>Ecdysozoa</taxon>
        <taxon>Arthropoda</taxon>
        <taxon>Hexapoda</taxon>
        <taxon>Insecta</taxon>
        <taxon>Pterygota</taxon>
        <taxon>Neoptera</taxon>
        <taxon>Endopterygota</taxon>
        <taxon>Diptera</taxon>
        <taxon>Nematocera</taxon>
        <taxon>Culicoidea</taxon>
        <taxon>Culicidae</taxon>
        <taxon>Anophelinae</taxon>
        <taxon>Anopheles</taxon>
    </lineage>
</organism>
<evidence type="ECO:0000256" key="2">
    <source>
        <dbReference type="ARBA" id="ARBA00023002"/>
    </source>
</evidence>
<dbReference type="Gene3D" id="3.40.309.10">
    <property type="entry name" value="Aldehyde Dehydrogenase, Chain A, domain 2"/>
    <property type="match status" value="1"/>
</dbReference>
<evidence type="ECO:0000259" key="5">
    <source>
        <dbReference type="Pfam" id="PF00171"/>
    </source>
</evidence>
<dbReference type="AlphaFoldDB" id="A0A182FA42"/>
<dbReference type="InterPro" id="IPR016163">
    <property type="entry name" value="Ald_DH_C"/>
</dbReference>
<dbReference type="PROSITE" id="PS00687">
    <property type="entry name" value="ALDEHYDE_DEHYDR_GLU"/>
    <property type="match status" value="1"/>
</dbReference>
<reference evidence="6 7" key="1">
    <citation type="journal article" date="2017" name="G3 (Bethesda)">
        <title>The Physical Genome Mapping of Anopheles albimanus Corrected Scaffold Misassemblies and Identified Interarm Rearrangements in Genus Anopheles.</title>
        <authorList>
            <person name="Artemov G.N."/>
            <person name="Peery A.N."/>
            <person name="Jiang X."/>
            <person name="Tu Z."/>
            <person name="Stegniy V.N."/>
            <person name="Sharakhova M.V."/>
            <person name="Sharakhov I.V."/>
        </authorList>
    </citation>
    <scope>NUCLEOTIDE SEQUENCE [LARGE SCALE GENOMIC DNA]</scope>
    <source>
        <strain evidence="6 7">ALBI9_A</strain>
    </source>
</reference>
<accession>A0A182FA42</accession>
<evidence type="ECO:0000313" key="6">
    <source>
        <dbReference type="EnsemblMetazoa" id="AALB003370-PA"/>
    </source>
</evidence>
<dbReference type="InterPro" id="IPR016162">
    <property type="entry name" value="Ald_DH_N"/>
</dbReference>
<keyword evidence="2 4" id="KW-0560">Oxidoreductase</keyword>
<dbReference type="PROSITE" id="PS00070">
    <property type="entry name" value="ALDEHYDE_DEHYDR_CYS"/>
    <property type="match status" value="1"/>
</dbReference>
<dbReference type="EnsemblMetazoa" id="AALB003370-RA">
    <property type="protein sequence ID" value="AALB003370-PA"/>
    <property type="gene ID" value="AALB003370"/>
</dbReference>
<keyword evidence="7" id="KW-1185">Reference proteome</keyword>
<proteinExistence type="inferred from homology"/>
<evidence type="ECO:0000313" key="7">
    <source>
        <dbReference type="Proteomes" id="UP000069272"/>
    </source>
</evidence>
<comment type="similarity">
    <text evidence="1 4">Belongs to the aldehyde dehydrogenase family.</text>
</comment>
<evidence type="ECO:0000256" key="1">
    <source>
        <dbReference type="ARBA" id="ARBA00009986"/>
    </source>
</evidence>
<dbReference type="FunFam" id="3.40.605.10:FF:000050">
    <property type="entry name" value="Aldehyde dehydrogenase, mitochondrial"/>
    <property type="match status" value="1"/>
</dbReference>
<dbReference type="InterPro" id="IPR029510">
    <property type="entry name" value="Ald_DH_CS_GLU"/>
</dbReference>
<feature type="active site" evidence="3">
    <location>
        <position position="312"/>
    </location>
</feature>
<dbReference type="VEuPathDB" id="VectorBase:AALB20_029838"/>
<dbReference type="InterPro" id="IPR016160">
    <property type="entry name" value="Ald_DH_CS_CYS"/>
</dbReference>
<dbReference type="GO" id="GO:0016620">
    <property type="term" value="F:oxidoreductase activity, acting on the aldehyde or oxo group of donors, NAD or NADP as acceptor"/>
    <property type="evidence" value="ECO:0007669"/>
    <property type="project" value="InterPro"/>
</dbReference>